<reference evidence="1 2" key="1">
    <citation type="submission" date="2009-12" db="EMBL/GenBank/DDBJ databases">
        <authorList>
            <person name="Shrivastava S."/>
            <person name="Madupu R."/>
            <person name="Durkin A.S."/>
            <person name="Torralba M."/>
            <person name="Methe B."/>
            <person name="Sutton G.G."/>
            <person name="Strausberg R.L."/>
            <person name="Nelson K.E."/>
        </authorList>
    </citation>
    <scope>NUCLEOTIDE SEQUENCE [LARGE SCALE GENOMIC DNA]</scope>
    <source>
        <strain evidence="1 2">W5455</strain>
    </source>
</reference>
<evidence type="ECO:0000313" key="1">
    <source>
        <dbReference type="EMBL" id="EFB89514.1"/>
    </source>
</evidence>
<sequence length="194" mass="22023">MAIVARWEWRTFGKGDFGVGEKTLRALTVDSNKRTDEEYILSRNSDENVKIRFDLIDVKSLQRVNADGLEQWLPVLKTGFPIAADKLSELARILKVELPELERAEYTHDQLIGELVTPHEDLELVRVKKNRDIYKIDGATAEIAAAEFNGVAWRTMCVEHEDPALIVKVVEKLGMKGVKNMNYIQAMKKSVGIK</sequence>
<comment type="caution">
    <text evidence="1">The sequence shown here is derived from an EMBL/GenBank/DDBJ whole genome shotgun (WGS) entry which is preliminary data.</text>
</comment>
<dbReference type="GeneID" id="90986935"/>
<accession>A0ABP2HPW9</accession>
<dbReference type="EMBL" id="ADFP01000129">
    <property type="protein sequence ID" value="EFB89514.1"/>
    <property type="molecule type" value="Genomic_DNA"/>
</dbReference>
<name>A0ABP2HPW9_9BACT</name>
<keyword evidence="2" id="KW-1185">Reference proteome</keyword>
<protein>
    <recommendedName>
        <fullName evidence="3">CYTH domain-containing protein</fullName>
    </recommendedName>
</protein>
<gene>
    <name evidence="1" type="ORF">HMPREF7215_0007</name>
</gene>
<dbReference type="RefSeq" id="WP_009166019.1">
    <property type="nucleotide sequence ID" value="NZ_ADFP01000129.1"/>
</dbReference>
<evidence type="ECO:0008006" key="3">
    <source>
        <dbReference type="Google" id="ProtNLM"/>
    </source>
</evidence>
<organism evidence="1 2">
    <name type="scientific">Pyramidobacter piscolens W5455</name>
    <dbReference type="NCBI Taxonomy" id="352165"/>
    <lineage>
        <taxon>Bacteria</taxon>
        <taxon>Thermotogati</taxon>
        <taxon>Synergistota</taxon>
        <taxon>Synergistia</taxon>
        <taxon>Synergistales</taxon>
        <taxon>Dethiosulfovibrionaceae</taxon>
        <taxon>Pyramidobacter</taxon>
    </lineage>
</organism>
<evidence type="ECO:0000313" key="2">
    <source>
        <dbReference type="Proteomes" id="UP000006462"/>
    </source>
</evidence>
<proteinExistence type="predicted"/>
<dbReference type="Proteomes" id="UP000006462">
    <property type="component" value="Unassembled WGS sequence"/>
</dbReference>